<dbReference type="RefSeq" id="WP_345012004.1">
    <property type="nucleotide sequence ID" value="NZ_BAABFC010000012.1"/>
</dbReference>
<dbReference type="PANTHER" id="PTHR42759:SF5">
    <property type="entry name" value="METHANOL DEHYDROGENASE REGULATOR"/>
    <property type="match status" value="1"/>
</dbReference>
<sequence>MPHATLEQILTDLDTVILGKPRVLRLALCCLLARGHLLLEDLPGMGKTSLSQALASVLGLSFARVQFTADLLPADLLGLSIFDPQQQSFVFHPGPLFTQVLLADEINRGSPRTQSALLEAMAEGQISQDGVTRPLPDPYFVIATQNPQEQTGTFPLPESQLDRFLMCLTLGYPDAQAERQMLLQPPKSQLPPRLDDEGLRRLQTLASQVHASPAALDYLLALVQASRADPQLPHALSPRASRGLLAAGRAWALLAGRDYLLPDDLQAVFPAVAEHRLRGAHGDSRQAEASLSQRLLERVDPVQ</sequence>
<dbReference type="InterPro" id="IPR011703">
    <property type="entry name" value="ATPase_AAA-3"/>
</dbReference>
<dbReference type="Gene3D" id="1.10.8.80">
    <property type="entry name" value="Magnesium chelatase subunit I, C-Terminal domain"/>
    <property type="match status" value="1"/>
</dbReference>
<evidence type="ECO:0000313" key="3">
    <source>
        <dbReference type="EMBL" id="GAA4498450.1"/>
    </source>
</evidence>
<dbReference type="Pfam" id="PF17863">
    <property type="entry name" value="AAA_lid_2"/>
    <property type="match status" value="1"/>
</dbReference>
<dbReference type="PANTHER" id="PTHR42759">
    <property type="entry name" value="MOXR FAMILY PROTEIN"/>
    <property type="match status" value="1"/>
</dbReference>
<feature type="domain" description="ATPase AAA-3" evidence="1">
    <location>
        <begin position="36"/>
        <end position="166"/>
    </location>
</feature>
<gene>
    <name evidence="3" type="ORF">GCM10023095_16840</name>
</gene>
<dbReference type="PIRSF" id="PIRSF002849">
    <property type="entry name" value="AAA_ATPase_chaperone_MoxR_prd"/>
    <property type="match status" value="1"/>
</dbReference>
<protein>
    <submittedName>
        <fullName evidence="3">AAA family ATPase</fullName>
    </submittedName>
</protein>
<proteinExistence type="predicted"/>
<evidence type="ECO:0000259" key="1">
    <source>
        <dbReference type="Pfam" id="PF07726"/>
    </source>
</evidence>
<dbReference type="InterPro" id="IPR041628">
    <property type="entry name" value="ChlI/MoxR_AAA_lid"/>
</dbReference>
<comment type="caution">
    <text evidence="3">The sequence shown here is derived from an EMBL/GenBank/DDBJ whole genome shotgun (WGS) entry which is preliminary data.</text>
</comment>
<dbReference type="CDD" id="cd00009">
    <property type="entry name" value="AAA"/>
    <property type="match status" value="1"/>
</dbReference>
<dbReference type="InterPro" id="IPR050764">
    <property type="entry name" value="CbbQ/NirQ/NorQ/GpvN"/>
</dbReference>
<dbReference type="Gene3D" id="3.40.50.300">
    <property type="entry name" value="P-loop containing nucleotide triphosphate hydrolases"/>
    <property type="match status" value="1"/>
</dbReference>
<accession>A0ABP8Q6Y9</accession>
<dbReference type="InterPro" id="IPR027417">
    <property type="entry name" value="P-loop_NTPase"/>
</dbReference>
<keyword evidence="4" id="KW-1185">Reference proteome</keyword>
<dbReference type="Pfam" id="PF07726">
    <property type="entry name" value="AAA_3"/>
    <property type="match status" value="1"/>
</dbReference>
<feature type="domain" description="ChlI/MoxR AAA lid" evidence="2">
    <location>
        <begin position="225"/>
        <end position="288"/>
    </location>
</feature>
<evidence type="ECO:0000259" key="2">
    <source>
        <dbReference type="Pfam" id="PF17863"/>
    </source>
</evidence>
<evidence type="ECO:0000313" key="4">
    <source>
        <dbReference type="Proteomes" id="UP001501321"/>
    </source>
</evidence>
<organism evidence="3 4">
    <name type="scientific">Pseudaeromonas paramecii</name>
    <dbReference type="NCBI Taxonomy" id="2138166"/>
    <lineage>
        <taxon>Bacteria</taxon>
        <taxon>Pseudomonadati</taxon>
        <taxon>Pseudomonadota</taxon>
        <taxon>Gammaproteobacteria</taxon>
        <taxon>Aeromonadales</taxon>
        <taxon>Aeromonadaceae</taxon>
        <taxon>Pseudaeromonas</taxon>
    </lineage>
</organism>
<dbReference type="SUPFAM" id="SSF52540">
    <property type="entry name" value="P-loop containing nucleoside triphosphate hydrolases"/>
    <property type="match status" value="1"/>
</dbReference>
<reference evidence="4" key="1">
    <citation type="journal article" date="2019" name="Int. J. Syst. Evol. Microbiol.">
        <title>The Global Catalogue of Microorganisms (GCM) 10K type strain sequencing project: providing services to taxonomists for standard genome sequencing and annotation.</title>
        <authorList>
            <consortium name="The Broad Institute Genomics Platform"/>
            <consortium name="The Broad Institute Genome Sequencing Center for Infectious Disease"/>
            <person name="Wu L."/>
            <person name="Ma J."/>
        </authorList>
    </citation>
    <scope>NUCLEOTIDE SEQUENCE [LARGE SCALE GENOMIC DNA]</scope>
    <source>
        <strain evidence="4">JCM 32226</strain>
    </source>
</reference>
<name>A0ABP8Q6Y9_9GAMM</name>
<dbReference type="Proteomes" id="UP001501321">
    <property type="component" value="Unassembled WGS sequence"/>
</dbReference>
<dbReference type="EMBL" id="BAABFC010000012">
    <property type="protein sequence ID" value="GAA4498450.1"/>
    <property type="molecule type" value="Genomic_DNA"/>
</dbReference>